<dbReference type="EMBL" id="BGPR01005317">
    <property type="protein sequence ID" value="GBN09070.1"/>
    <property type="molecule type" value="Genomic_DNA"/>
</dbReference>
<accession>A0A4Y2L482</accession>
<dbReference type="AlphaFoldDB" id="A0A4Y2L482"/>
<keyword evidence="2" id="KW-1185">Reference proteome</keyword>
<reference evidence="1 2" key="1">
    <citation type="journal article" date="2019" name="Sci. Rep.">
        <title>Orb-weaving spider Araneus ventricosus genome elucidates the spidroin gene catalogue.</title>
        <authorList>
            <person name="Kono N."/>
            <person name="Nakamura H."/>
            <person name="Ohtoshi R."/>
            <person name="Moran D.A.P."/>
            <person name="Shinohara A."/>
            <person name="Yoshida Y."/>
            <person name="Fujiwara M."/>
            <person name="Mori M."/>
            <person name="Tomita M."/>
            <person name="Arakawa K."/>
        </authorList>
    </citation>
    <scope>NUCLEOTIDE SEQUENCE [LARGE SCALE GENOMIC DNA]</scope>
</reference>
<proteinExistence type="predicted"/>
<sequence length="130" mass="14386">MISCQLIIFTTVSTLRVCSLAVLRNVCSSTFRTFVGTVLIRTICANVAVPMALIAPGRFYKLSKSIRYEIVVEAASCLQSLINHWVEAENPVLGILPSFPTESHRDIPLRQIVTFPKLFNPSGLRPSPIL</sequence>
<evidence type="ECO:0000313" key="1">
    <source>
        <dbReference type="EMBL" id="GBN09070.1"/>
    </source>
</evidence>
<organism evidence="1 2">
    <name type="scientific">Araneus ventricosus</name>
    <name type="common">Orbweaver spider</name>
    <name type="synonym">Epeira ventricosa</name>
    <dbReference type="NCBI Taxonomy" id="182803"/>
    <lineage>
        <taxon>Eukaryota</taxon>
        <taxon>Metazoa</taxon>
        <taxon>Ecdysozoa</taxon>
        <taxon>Arthropoda</taxon>
        <taxon>Chelicerata</taxon>
        <taxon>Arachnida</taxon>
        <taxon>Araneae</taxon>
        <taxon>Araneomorphae</taxon>
        <taxon>Entelegynae</taxon>
        <taxon>Araneoidea</taxon>
        <taxon>Araneidae</taxon>
        <taxon>Araneus</taxon>
    </lineage>
</organism>
<comment type="caution">
    <text evidence="1">The sequence shown here is derived from an EMBL/GenBank/DDBJ whole genome shotgun (WGS) entry which is preliminary data.</text>
</comment>
<dbReference type="Proteomes" id="UP000499080">
    <property type="component" value="Unassembled WGS sequence"/>
</dbReference>
<evidence type="ECO:0000313" key="2">
    <source>
        <dbReference type="Proteomes" id="UP000499080"/>
    </source>
</evidence>
<name>A0A4Y2L482_ARAVE</name>
<protein>
    <submittedName>
        <fullName evidence="1">Uncharacterized protein</fullName>
    </submittedName>
</protein>
<gene>
    <name evidence="1" type="ORF">AVEN_126263_1</name>
</gene>